<evidence type="ECO:0000256" key="2">
    <source>
        <dbReference type="ARBA" id="ARBA00022729"/>
    </source>
</evidence>
<feature type="signal peptide" evidence="4">
    <location>
        <begin position="1"/>
        <end position="20"/>
    </location>
</feature>
<evidence type="ECO:0000256" key="1">
    <source>
        <dbReference type="ARBA" id="ARBA00004571"/>
    </source>
</evidence>
<evidence type="ECO:0000313" key="5">
    <source>
        <dbReference type="EMBL" id="QIA65267.1"/>
    </source>
</evidence>
<evidence type="ECO:0000256" key="4">
    <source>
        <dbReference type="SAM" id="SignalP"/>
    </source>
</evidence>
<dbReference type="CDD" id="cd00342">
    <property type="entry name" value="gram_neg_porins"/>
    <property type="match status" value="1"/>
</dbReference>
<keyword evidence="3" id="KW-0472">Membrane</keyword>
<organism evidence="5 6">
    <name type="scientific">Vibrio astriarenae</name>
    <dbReference type="NCBI Taxonomy" id="1481923"/>
    <lineage>
        <taxon>Bacteria</taxon>
        <taxon>Pseudomonadati</taxon>
        <taxon>Pseudomonadota</taxon>
        <taxon>Gammaproteobacteria</taxon>
        <taxon>Vibrionales</taxon>
        <taxon>Vibrionaceae</taxon>
        <taxon>Vibrio</taxon>
    </lineage>
</organism>
<dbReference type="PANTHER" id="PTHR34501">
    <property type="entry name" value="PROTEIN YDDL-RELATED"/>
    <property type="match status" value="1"/>
</dbReference>
<dbReference type="KEGG" id="vas:GT360_17090"/>
<dbReference type="Proteomes" id="UP000464262">
    <property type="component" value="Chromosome 2"/>
</dbReference>
<dbReference type="AlphaFoldDB" id="A0A7Z2YF95"/>
<comment type="subcellular location">
    <subcellularLocation>
        <location evidence="1">Cell outer membrane</location>
        <topology evidence="1">Multi-pass membrane protein</topology>
    </subcellularLocation>
</comment>
<dbReference type="Gene3D" id="2.40.160.10">
    <property type="entry name" value="Porin"/>
    <property type="match status" value="1"/>
</dbReference>
<dbReference type="InterPro" id="IPR050298">
    <property type="entry name" value="Gram-neg_bact_OMP"/>
</dbReference>
<name>A0A7Z2YF95_9VIBR</name>
<dbReference type="SUPFAM" id="SSF56935">
    <property type="entry name" value="Porins"/>
    <property type="match status" value="1"/>
</dbReference>
<dbReference type="GO" id="GO:0009279">
    <property type="term" value="C:cell outer membrane"/>
    <property type="evidence" value="ECO:0007669"/>
    <property type="project" value="UniProtKB-SubCell"/>
</dbReference>
<dbReference type="GO" id="GO:0015288">
    <property type="term" value="F:porin activity"/>
    <property type="evidence" value="ECO:0007669"/>
    <property type="project" value="InterPro"/>
</dbReference>
<gene>
    <name evidence="5" type="ORF">GT360_17090</name>
</gene>
<dbReference type="InterPro" id="IPR033900">
    <property type="entry name" value="Gram_neg_porin_domain"/>
</dbReference>
<accession>A0A7Z2YF95</accession>
<sequence length="326" mass="35510">MKIKLLTLAVATTFGAPSFAVQVYEDNSSTFSIGGYVDVGVGEYGDSTEVEVHQVSPRLNIEGTHDIGNGVTVDAKGEWAINYLNGGDNSFTTRLGYIGATHETAGRLVVGTQWTPYYDILGVADQPIAFANDFLYANQGNLGVARGDKMVTYRNGFSFANDMSLDFGLGWQGQKTDMLVDYDDRGQISIAFSALGATLGYVYNGGEVDNEDAESHGVALSYGKYADGIFGALVYADNDNFYPGYYESQQYEAIIAYGLTSGTVFSVNYEFVEGKVTSGTPKTTDFEQSAIQVEHSFTQRFVGFAGYQFDIEDDDDKWSIGGRFFL</sequence>
<dbReference type="RefSeq" id="WP_164650167.1">
    <property type="nucleotide sequence ID" value="NZ_CP047476.1"/>
</dbReference>
<reference evidence="5 6" key="1">
    <citation type="submission" date="2020-01" db="EMBL/GenBank/DDBJ databases">
        <title>Whole genome and functional gene identification of agarase of Vibrio HN897.</title>
        <authorList>
            <person name="Liu Y."/>
            <person name="Zhao Z."/>
        </authorList>
    </citation>
    <scope>NUCLEOTIDE SEQUENCE [LARGE SCALE GENOMIC DNA]</scope>
    <source>
        <strain evidence="5 6">HN897</strain>
    </source>
</reference>
<evidence type="ECO:0000313" key="6">
    <source>
        <dbReference type="Proteomes" id="UP000464262"/>
    </source>
</evidence>
<dbReference type="PANTHER" id="PTHR34501:SF2">
    <property type="entry name" value="OUTER MEMBRANE PORIN F-RELATED"/>
    <property type="match status" value="1"/>
</dbReference>
<keyword evidence="2 4" id="KW-0732">Signal</keyword>
<dbReference type="EMBL" id="CP047476">
    <property type="protein sequence ID" value="QIA65267.1"/>
    <property type="molecule type" value="Genomic_DNA"/>
</dbReference>
<evidence type="ECO:0000256" key="3">
    <source>
        <dbReference type="ARBA" id="ARBA00023136"/>
    </source>
</evidence>
<proteinExistence type="predicted"/>
<protein>
    <submittedName>
        <fullName evidence="5">Porin</fullName>
    </submittedName>
</protein>
<feature type="chain" id="PRO_5031319632" evidence="4">
    <location>
        <begin position="21"/>
        <end position="326"/>
    </location>
</feature>
<keyword evidence="6" id="KW-1185">Reference proteome</keyword>
<dbReference type="InterPro" id="IPR023614">
    <property type="entry name" value="Porin_dom_sf"/>
</dbReference>